<accession>A0A0S2IR38</accession>
<dbReference type="EMBL" id="CP012029">
    <property type="protein sequence ID" value="ALO26112.1"/>
    <property type="molecule type" value="Genomic_DNA"/>
</dbReference>
<dbReference type="AlphaFoldDB" id="A0A0S2IR38"/>
<sequence>MFLKKLSQGLEKNISETLRQVLKTASPFEIANLFAGTFHRKNNKM</sequence>
<evidence type="ECO:0000313" key="1">
    <source>
        <dbReference type="EMBL" id="ALO26112.1"/>
    </source>
</evidence>
<proteinExistence type="predicted"/>
<organism evidence="1">
    <name type="scientific">Leptospira borgpetersenii serovar Ballum</name>
    <dbReference type="NCBI Taxonomy" id="280505"/>
    <lineage>
        <taxon>Bacteria</taxon>
        <taxon>Pseudomonadati</taxon>
        <taxon>Spirochaetota</taxon>
        <taxon>Spirochaetia</taxon>
        <taxon>Leptospirales</taxon>
        <taxon>Leptospiraceae</taxon>
        <taxon>Leptospira</taxon>
    </lineage>
</organism>
<protein>
    <submittedName>
        <fullName evidence="1">Uncharacterized protein</fullName>
    </submittedName>
</protein>
<reference evidence="1 2" key="1">
    <citation type="journal article" date="2015" name="PLoS Negl. Trop. Dis.">
        <title>Distribution of Plasmids in Distinct Leptospira Pathogenic Species.</title>
        <authorList>
            <person name="Wang Y."/>
            <person name="Zhuang X."/>
            <person name="Zhong Y."/>
            <person name="Zhang C."/>
            <person name="Zhang Y."/>
            <person name="Zeng L."/>
            <person name="Zhu Y."/>
            <person name="He P."/>
            <person name="Dong K."/>
            <person name="Pal U."/>
            <person name="Guo X."/>
            <person name="Qin J."/>
        </authorList>
    </citation>
    <scope>NUCLEOTIDE SEQUENCE [LARGE SCALE GENOMIC DNA]</scope>
    <source>
        <strain evidence="1 2">56604</strain>
    </source>
</reference>
<gene>
    <name evidence="1" type="ORF">LBBP_01833</name>
</gene>
<dbReference type="Proteomes" id="UP000058857">
    <property type="component" value="Chromosome 1"/>
</dbReference>
<evidence type="ECO:0000313" key="2">
    <source>
        <dbReference type="Proteomes" id="UP000058857"/>
    </source>
</evidence>
<dbReference type="PATRIC" id="fig|280505.15.peg.1796"/>
<name>A0A0S2IR38_LEPBO</name>